<keyword evidence="2" id="KW-0805">Transcription regulation</keyword>
<dbReference type="AlphaFoldDB" id="A0A1G7S9M0"/>
<dbReference type="RefSeq" id="WP_092525456.1">
    <property type="nucleotide sequence ID" value="NZ_FNCI01000006.1"/>
</dbReference>
<dbReference type="PANTHER" id="PTHR30537">
    <property type="entry name" value="HTH-TYPE TRANSCRIPTIONAL REGULATOR"/>
    <property type="match status" value="1"/>
</dbReference>
<dbReference type="InterPro" id="IPR036388">
    <property type="entry name" value="WH-like_DNA-bd_sf"/>
</dbReference>
<dbReference type="STRING" id="284577.SAMN05216571_1062"/>
<protein>
    <submittedName>
        <fullName evidence="6">DNA-binding transcriptional regulator, LysR family</fullName>
    </submittedName>
</protein>
<name>A0A1G7S9M0_9GAMM</name>
<evidence type="ECO:0000256" key="4">
    <source>
        <dbReference type="ARBA" id="ARBA00023163"/>
    </source>
</evidence>
<evidence type="ECO:0000256" key="1">
    <source>
        <dbReference type="ARBA" id="ARBA00009437"/>
    </source>
</evidence>
<dbReference type="SUPFAM" id="SSF46785">
    <property type="entry name" value="Winged helix' DNA-binding domain"/>
    <property type="match status" value="1"/>
</dbReference>
<keyword evidence="3 6" id="KW-0238">DNA-binding</keyword>
<dbReference type="OrthoDB" id="9815676at2"/>
<dbReference type="CDD" id="cd08422">
    <property type="entry name" value="PBP2_CrgA_like"/>
    <property type="match status" value="1"/>
</dbReference>
<dbReference type="PROSITE" id="PS50931">
    <property type="entry name" value="HTH_LYSR"/>
    <property type="match status" value="1"/>
</dbReference>
<proteinExistence type="inferred from homology"/>
<dbReference type="Gene3D" id="3.40.190.290">
    <property type="match status" value="1"/>
</dbReference>
<dbReference type="PANTHER" id="PTHR30537:SF5">
    <property type="entry name" value="HTH-TYPE TRANSCRIPTIONAL ACTIVATOR TTDR-RELATED"/>
    <property type="match status" value="1"/>
</dbReference>
<dbReference type="GO" id="GO:0003677">
    <property type="term" value="F:DNA binding"/>
    <property type="evidence" value="ECO:0007669"/>
    <property type="project" value="UniProtKB-KW"/>
</dbReference>
<comment type="similarity">
    <text evidence="1">Belongs to the LysR transcriptional regulatory family.</text>
</comment>
<evidence type="ECO:0000256" key="3">
    <source>
        <dbReference type="ARBA" id="ARBA00023125"/>
    </source>
</evidence>
<evidence type="ECO:0000313" key="6">
    <source>
        <dbReference type="EMBL" id="SDG18870.1"/>
    </source>
</evidence>
<dbReference type="InterPro" id="IPR000847">
    <property type="entry name" value="LysR_HTH_N"/>
</dbReference>
<dbReference type="Pfam" id="PF03466">
    <property type="entry name" value="LysR_substrate"/>
    <property type="match status" value="1"/>
</dbReference>
<feature type="domain" description="HTH lysR-type" evidence="5">
    <location>
        <begin position="17"/>
        <end position="72"/>
    </location>
</feature>
<dbReference type="InterPro" id="IPR058163">
    <property type="entry name" value="LysR-type_TF_proteobact-type"/>
</dbReference>
<evidence type="ECO:0000313" key="7">
    <source>
        <dbReference type="Proteomes" id="UP000198641"/>
    </source>
</evidence>
<reference evidence="6 7" key="1">
    <citation type="submission" date="2016-10" db="EMBL/GenBank/DDBJ databases">
        <authorList>
            <person name="de Groot N.N."/>
        </authorList>
    </citation>
    <scope>NUCLEOTIDE SEQUENCE [LARGE SCALE GENOMIC DNA]</scope>
    <source>
        <strain evidence="6 7">BH539</strain>
    </source>
</reference>
<dbReference type="GO" id="GO:0003700">
    <property type="term" value="F:DNA-binding transcription factor activity"/>
    <property type="evidence" value="ECO:0007669"/>
    <property type="project" value="InterPro"/>
</dbReference>
<keyword evidence="7" id="KW-1185">Reference proteome</keyword>
<accession>A0A1G7S9M0</accession>
<sequence length="314" mass="33881">MVDELETLNSVTLGGAIEDIRAFCAVVEFGSISAAARELDETKGGVSRRISRLEGRLGAALLARTPRAVSATEEGLLFHAKAREALQLLGDATESARASRSVPEGNLRVTAPVDMGIDLLPSLVVAFQERHPQIRIELLMTDTPLDLAANRIDLALRASADDLPDMNYRASGIADFCMRLYAAPGYLERHGTPADPGDLQHHALAIRRGLEGPTPLVLTDRRGKRSEVNVQPRLRTTDYASLARLLAAGGGVGVLPDLIAQPLVDEHKLVPVLPDHSVTQARLYAITLSGLQAPARVRVFREFLREALTNGCVL</sequence>
<dbReference type="InterPro" id="IPR036390">
    <property type="entry name" value="WH_DNA-bd_sf"/>
</dbReference>
<gene>
    <name evidence="6" type="ORF">SAMN05216571_1062</name>
</gene>
<evidence type="ECO:0000259" key="5">
    <source>
        <dbReference type="PROSITE" id="PS50931"/>
    </source>
</evidence>
<dbReference type="Proteomes" id="UP000198641">
    <property type="component" value="Unassembled WGS sequence"/>
</dbReference>
<dbReference type="SUPFAM" id="SSF53850">
    <property type="entry name" value="Periplasmic binding protein-like II"/>
    <property type="match status" value="1"/>
</dbReference>
<evidence type="ECO:0000256" key="2">
    <source>
        <dbReference type="ARBA" id="ARBA00023015"/>
    </source>
</evidence>
<dbReference type="InterPro" id="IPR005119">
    <property type="entry name" value="LysR_subst-bd"/>
</dbReference>
<dbReference type="Gene3D" id="1.10.10.10">
    <property type="entry name" value="Winged helix-like DNA-binding domain superfamily/Winged helix DNA-binding domain"/>
    <property type="match status" value="1"/>
</dbReference>
<dbReference type="Pfam" id="PF00126">
    <property type="entry name" value="HTH_1"/>
    <property type="match status" value="1"/>
</dbReference>
<dbReference type="EMBL" id="FNCI01000006">
    <property type="protein sequence ID" value="SDG18870.1"/>
    <property type="molecule type" value="Genomic_DNA"/>
</dbReference>
<organism evidence="6 7">
    <name type="scientific">Onishia taeanensis</name>
    <dbReference type="NCBI Taxonomy" id="284577"/>
    <lineage>
        <taxon>Bacteria</taxon>
        <taxon>Pseudomonadati</taxon>
        <taxon>Pseudomonadota</taxon>
        <taxon>Gammaproteobacteria</taxon>
        <taxon>Oceanospirillales</taxon>
        <taxon>Halomonadaceae</taxon>
        <taxon>Onishia</taxon>
    </lineage>
</organism>
<keyword evidence="4" id="KW-0804">Transcription</keyword>